<sequence>MSGVYSRVAFILASRMVQAGLPQELLDMFVDELQAGKESKHLDSSSKKSFRLARFHGLSVIVPDATFSPRLFLRTLAGKVCIRMSRSCWRYSIPSFLLVGSLIT</sequence>
<protein>
    <submittedName>
        <fullName evidence="1">Uncharacterized protein</fullName>
    </submittedName>
</protein>
<name>A0A067T1S8_GALM3</name>
<dbReference type="AlphaFoldDB" id="A0A067T1S8"/>
<dbReference type="EMBL" id="KL142377">
    <property type="protein sequence ID" value="KDR77086.1"/>
    <property type="molecule type" value="Genomic_DNA"/>
</dbReference>
<organism evidence="1 2">
    <name type="scientific">Galerina marginata (strain CBS 339.88)</name>
    <dbReference type="NCBI Taxonomy" id="685588"/>
    <lineage>
        <taxon>Eukaryota</taxon>
        <taxon>Fungi</taxon>
        <taxon>Dikarya</taxon>
        <taxon>Basidiomycota</taxon>
        <taxon>Agaricomycotina</taxon>
        <taxon>Agaricomycetes</taxon>
        <taxon>Agaricomycetidae</taxon>
        <taxon>Agaricales</taxon>
        <taxon>Agaricineae</taxon>
        <taxon>Strophariaceae</taxon>
        <taxon>Galerina</taxon>
    </lineage>
</organism>
<evidence type="ECO:0000313" key="1">
    <source>
        <dbReference type="EMBL" id="KDR77086.1"/>
    </source>
</evidence>
<gene>
    <name evidence="1" type="ORF">GALMADRAFT_428023</name>
</gene>
<dbReference type="Proteomes" id="UP000027222">
    <property type="component" value="Unassembled WGS sequence"/>
</dbReference>
<evidence type="ECO:0000313" key="2">
    <source>
        <dbReference type="Proteomes" id="UP000027222"/>
    </source>
</evidence>
<accession>A0A067T1S8</accession>
<reference evidence="2" key="1">
    <citation type="journal article" date="2014" name="Proc. Natl. Acad. Sci. U.S.A.">
        <title>Extensive sampling of basidiomycete genomes demonstrates inadequacy of the white-rot/brown-rot paradigm for wood decay fungi.</title>
        <authorList>
            <person name="Riley R."/>
            <person name="Salamov A.A."/>
            <person name="Brown D.W."/>
            <person name="Nagy L.G."/>
            <person name="Floudas D."/>
            <person name="Held B.W."/>
            <person name="Levasseur A."/>
            <person name="Lombard V."/>
            <person name="Morin E."/>
            <person name="Otillar R."/>
            <person name="Lindquist E.A."/>
            <person name="Sun H."/>
            <person name="LaButti K.M."/>
            <person name="Schmutz J."/>
            <person name="Jabbour D."/>
            <person name="Luo H."/>
            <person name="Baker S.E."/>
            <person name="Pisabarro A.G."/>
            <person name="Walton J.D."/>
            <person name="Blanchette R.A."/>
            <person name="Henrissat B."/>
            <person name="Martin F."/>
            <person name="Cullen D."/>
            <person name="Hibbett D.S."/>
            <person name="Grigoriev I.V."/>
        </authorList>
    </citation>
    <scope>NUCLEOTIDE SEQUENCE [LARGE SCALE GENOMIC DNA]</scope>
    <source>
        <strain evidence="2">CBS 339.88</strain>
    </source>
</reference>
<keyword evidence="2" id="KW-1185">Reference proteome</keyword>
<dbReference type="HOGENOM" id="CLU_2250349_0_0_1"/>
<proteinExistence type="predicted"/>